<dbReference type="OrthoDB" id="2796825at2759"/>
<evidence type="ECO:0000256" key="1">
    <source>
        <dbReference type="SAM" id="Phobius"/>
    </source>
</evidence>
<feature type="transmembrane region" description="Helical" evidence="1">
    <location>
        <begin position="188"/>
        <end position="213"/>
    </location>
</feature>
<keyword evidence="3" id="KW-1185">Reference proteome</keyword>
<accession>A0A4R0R2E0</accession>
<evidence type="ECO:0000313" key="2">
    <source>
        <dbReference type="EMBL" id="TCD61211.1"/>
    </source>
</evidence>
<name>A0A4R0R2E0_9APHY</name>
<keyword evidence="1" id="KW-0472">Membrane</keyword>
<sequence length="346" mass="38081">MNFIGNSLGCFAAGMYFVLAFITIRFLCRHRRGTRAQKIILAYAITMLIVSMIWFSCAMCLDEIQTVENGMGGLGRFDQSILQMIIYVTFVVNIWLADSLFIYRLFIIWNRSLLVVFIPLLLWLGSVGIGIAVLISLASSYAFLADFIDKLQIVFFSLSVSMTVIVTLFIAGKLWYHERMMRKFCPSTVISLSLVAIIVESAALYSIAGLAFIPMVAMKMDFQIAMLPVIGWLSVRTHLTSYVFMVSSESPRHRVISPTLIVLRIALGTAATATTIEMPTFVASEDASLGVLHPQPLVTSGGLGTSVFLSTTSIQSSVGSKPPGEWHDQESCTSSTFQMSAISVDV</sequence>
<gene>
    <name evidence="2" type="ORF">EIP91_008780</name>
</gene>
<reference evidence="2 3" key="1">
    <citation type="submission" date="2018-11" db="EMBL/GenBank/DDBJ databases">
        <title>Genome assembly of Steccherinum ochraceum LE-BIN_3174, the white-rot fungus of the Steccherinaceae family (The Residual Polyporoid clade, Polyporales, Basidiomycota).</title>
        <authorList>
            <person name="Fedorova T.V."/>
            <person name="Glazunova O.A."/>
            <person name="Landesman E.O."/>
            <person name="Moiseenko K.V."/>
            <person name="Psurtseva N.V."/>
            <person name="Savinova O.S."/>
            <person name="Shakhova N.V."/>
            <person name="Tyazhelova T.V."/>
            <person name="Vasina D.V."/>
        </authorList>
    </citation>
    <scope>NUCLEOTIDE SEQUENCE [LARGE SCALE GENOMIC DNA]</scope>
    <source>
        <strain evidence="2 3">LE-BIN_3174</strain>
    </source>
</reference>
<proteinExistence type="predicted"/>
<dbReference type="Proteomes" id="UP000292702">
    <property type="component" value="Unassembled WGS sequence"/>
</dbReference>
<dbReference type="AlphaFoldDB" id="A0A4R0R2E0"/>
<feature type="transmembrane region" description="Helical" evidence="1">
    <location>
        <begin position="40"/>
        <end position="61"/>
    </location>
</feature>
<feature type="transmembrane region" description="Helical" evidence="1">
    <location>
        <begin position="6"/>
        <end position="28"/>
    </location>
</feature>
<protein>
    <submittedName>
        <fullName evidence="2">Uncharacterized protein</fullName>
    </submittedName>
</protein>
<evidence type="ECO:0000313" key="3">
    <source>
        <dbReference type="Proteomes" id="UP000292702"/>
    </source>
</evidence>
<keyword evidence="1" id="KW-0812">Transmembrane</keyword>
<feature type="transmembrane region" description="Helical" evidence="1">
    <location>
        <begin position="225"/>
        <end position="244"/>
    </location>
</feature>
<feature type="transmembrane region" description="Helical" evidence="1">
    <location>
        <begin position="81"/>
        <end position="106"/>
    </location>
</feature>
<dbReference type="EMBL" id="RWJN01000492">
    <property type="protein sequence ID" value="TCD61211.1"/>
    <property type="molecule type" value="Genomic_DNA"/>
</dbReference>
<feature type="transmembrane region" description="Helical" evidence="1">
    <location>
        <begin position="113"/>
        <end position="141"/>
    </location>
</feature>
<comment type="caution">
    <text evidence="2">The sequence shown here is derived from an EMBL/GenBank/DDBJ whole genome shotgun (WGS) entry which is preliminary data.</text>
</comment>
<keyword evidence="1" id="KW-1133">Transmembrane helix</keyword>
<organism evidence="2 3">
    <name type="scientific">Steccherinum ochraceum</name>
    <dbReference type="NCBI Taxonomy" id="92696"/>
    <lineage>
        <taxon>Eukaryota</taxon>
        <taxon>Fungi</taxon>
        <taxon>Dikarya</taxon>
        <taxon>Basidiomycota</taxon>
        <taxon>Agaricomycotina</taxon>
        <taxon>Agaricomycetes</taxon>
        <taxon>Polyporales</taxon>
        <taxon>Steccherinaceae</taxon>
        <taxon>Steccherinum</taxon>
    </lineage>
</organism>
<feature type="transmembrane region" description="Helical" evidence="1">
    <location>
        <begin position="153"/>
        <end position="176"/>
    </location>
</feature>